<feature type="region of interest" description="Disordered" evidence="1">
    <location>
        <begin position="38"/>
        <end position="61"/>
    </location>
</feature>
<sequence length="61" mass="6358">SKQRAASSNPFALRSCSGCLVGDRGVDRTVRADLCDARGPHPCRTQGGRSDARATARGSVV</sequence>
<evidence type="ECO:0000256" key="1">
    <source>
        <dbReference type="SAM" id="MobiDB-lite"/>
    </source>
</evidence>
<feature type="non-terminal residue" evidence="2">
    <location>
        <position position="61"/>
    </location>
</feature>
<reference evidence="2" key="1">
    <citation type="submission" date="2018-05" db="EMBL/GenBank/DDBJ databases">
        <authorList>
            <person name="Lanie J.A."/>
            <person name="Ng W.-L."/>
            <person name="Kazmierczak K.M."/>
            <person name="Andrzejewski T.M."/>
            <person name="Davidsen T.M."/>
            <person name="Wayne K.J."/>
            <person name="Tettelin H."/>
            <person name="Glass J.I."/>
            <person name="Rusch D."/>
            <person name="Podicherti R."/>
            <person name="Tsui H.-C.T."/>
            <person name="Winkler M.E."/>
        </authorList>
    </citation>
    <scope>NUCLEOTIDE SEQUENCE</scope>
</reference>
<organism evidence="2">
    <name type="scientific">marine metagenome</name>
    <dbReference type="NCBI Taxonomy" id="408172"/>
    <lineage>
        <taxon>unclassified sequences</taxon>
        <taxon>metagenomes</taxon>
        <taxon>ecological metagenomes</taxon>
    </lineage>
</organism>
<name>A0A383CSA1_9ZZZZ</name>
<dbReference type="EMBL" id="UINC01211150">
    <property type="protein sequence ID" value="SVE34929.1"/>
    <property type="molecule type" value="Genomic_DNA"/>
</dbReference>
<evidence type="ECO:0000313" key="2">
    <source>
        <dbReference type="EMBL" id="SVE34929.1"/>
    </source>
</evidence>
<feature type="non-terminal residue" evidence="2">
    <location>
        <position position="1"/>
    </location>
</feature>
<protein>
    <submittedName>
        <fullName evidence="2">Uncharacterized protein</fullName>
    </submittedName>
</protein>
<gene>
    <name evidence="2" type="ORF">METZ01_LOCUS487783</name>
</gene>
<proteinExistence type="predicted"/>
<dbReference type="AlphaFoldDB" id="A0A383CSA1"/>
<accession>A0A383CSA1</accession>